<keyword evidence="5" id="KW-0539">Nucleus</keyword>
<proteinExistence type="predicted"/>
<comment type="caution">
    <text evidence="9">The sequence shown here is derived from an EMBL/GenBank/DDBJ whole genome shotgun (WGS) entry which is preliminary data.</text>
</comment>
<dbReference type="GO" id="GO:0000398">
    <property type="term" value="P:mRNA splicing, via spliceosome"/>
    <property type="evidence" value="ECO:0007669"/>
    <property type="project" value="InterPro"/>
</dbReference>
<dbReference type="Proteomes" id="UP000483820">
    <property type="component" value="Chromosome I"/>
</dbReference>
<evidence type="ECO:0000259" key="8">
    <source>
        <dbReference type="PROSITE" id="PS50171"/>
    </source>
</evidence>
<dbReference type="GO" id="GO:0071011">
    <property type="term" value="C:precatalytic spliceosome"/>
    <property type="evidence" value="ECO:0007669"/>
    <property type="project" value="TreeGrafter"/>
</dbReference>
<evidence type="ECO:0000256" key="5">
    <source>
        <dbReference type="ARBA" id="ARBA00023242"/>
    </source>
</evidence>
<dbReference type="PROSITE" id="PS01159">
    <property type="entry name" value="WW_DOMAIN_1"/>
    <property type="match status" value="1"/>
</dbReference>
<comment type="subcellular location">
    <subcellularLocation>
        <location evidence="1">Nucleus</location>
    </subcellularLocation>
</comment>
<dbReference type="PANTHER" id="PTHR13173">
    <property type="entry name" value="WW DOMAIN BINDING PROTEIN 4"/>
    <property type="match status" value="1"/>
</dbReference>
<keyword evidence="2" id="KW-0479">Metal-binding</keyword>
<evidence type="ECO:0000256" key="4">
    <source>
        <dbReference type="ARBA" id="ARBA00022833"/>
    </source>
</evidence>
<dbReference type="SUPFAM" id="SSF57667">
    <property type="entry name" value="beta-beta-alpha zinc fingers"/>
    <property type="match status" value="1"/>
</dbReference>
<sequence length="498" mass="57080">MAERRILVHMAEQWKSVGRHFCEICKVWFANNKISLDNHERGEGHKAKLQQRIRETMQKGKKQELADMKLNGTLAKMEAAAAASMARHGEGVLAGPSLPPTGLFRMNIFDPTKHKDVGAMAKEMATRREAGAVKRGAATAVGGAPDLKISKGDVVSAYRDLTNPNAAGPALPEHLAVGYMPETQVQCAEIAWVRAKNPDGPGSYYWNLFDNSTRWDTPNHFYTEKQYEQKCRDFEEQRTKNYYGMDEVQVVRSGKKDVESYIKSQIAASGLTDLVESNRKEQNYKEYRPPSDGRKLTKEQKKALWEERRREKEKKWREREAEEKKKRKEMEGNQEEEEISDEEEDGSEVDDDEEEEFEIVGTPEREAMLDEPYEEMLEAPPPSQKPEKMPEIGLIEPPKPSFIPPENAPQARQSIPAAPYGAWIKVEKTEKTEIFESPLTARFREEEAERVEEEEKKRAEEPKFEFGEKTATVMTKKVKGPIEFKKKSGNRNIRKRED</sequence>
<gene>
    <name evidence="9" type="ORF">GCK72_003366</name>
</gene>
<name>A0A6A5HUS7_CAERE</name>
<evidence type="ECO:0000256" key="3">
    <source>
        <dbReference type="ARBA" id="ARBA00022771"/>
    </source>
</evidence>
<feature type="region of interest" description="Disordered" evidence="6">
    <location>
        <begin position="280"/>
        <end position="412"/>
    </location>
</feature>
<organism evidence="9 10">
    <name type="scientific">Caenorhabditis remanei</name>
    <name type="common">Caenorhabditis vulgaris</name>
    <dbReference type="NCBI Taxonomy" id="31234"/>
    <lineage>
        <taxon>Eukaryota</taxon>
        <taxon>Metazoa</taxon>
        <taxon>Ecdysozoa</taxon>
        <taxon>Nematoda</taxon>
        <taxon>Chromadorea</taxon>
        <taxon>Rhabditida</taxon>
        <taxon>Rhabditina</taxon>
        <taxon>Rhabditomorpha</taxon>
        <taxon>Rhabditoidea</taxon>
        <taxon>Rhabditidae</taxon>
        <taxon>Peloderinae</taxon>
        <taxon>Caenorhabditis</taxon>
    </lineage>
</organism>
<feature type="region of interest" description="Disordered" evidence="6">
    <location>
        <begin position="477"/>
        <end position="498"/>
    </location>
</feature>
<keyword evidence="4" id="KW-0862">Zinc</keyword>
<protein>
    <recommendedName>
        <fullName evidence="11">WW domain-containing protein</fullName>
    </recommendedName>
</protein>
<dbReference type="GeneID" id="9823326"/>
<evidence type="ECO:0000256" key="2">
    <source>
        <dbReference type="ARBA" id="ARBA00022723"/>
    </source>
</evidence>
<reference evidence="9 10" key="1">
    <citation type="submission" date="2019-12" db="EMBL/GenBank/DDBJ databases">
        <title>Chromosome-level assembly of the Caenorhabditis remanei genome.</title>
        <authorList>
            <person name="Teterina A.A."/>
            <person name="Willis J.H."/>
            <person name="Phillips P.C."/>
        </authorList>
    </citation>
    <scope>NUCLEOTIDE SEQUENCE [LARGE SCALE GENOMIC DNA]</scope>
    <source>
        <strain evidence="9 10">PX506</strain>
        <tissue evidence="9">Whole organism</tissue>
    </source>
</reference>
<dbReference type="RefSeq" id="XP_053592652.1">
    <property type="nucleotide sequence ID" value="XM_053724007.1"/>
</dbReference>
<dbReference type="InterPro" id="IPR001202">
    <property type="entry name" value="WW_dom"/>
</dbReference>
<evidence type="ECO:0000313" key="10">
    <source>
        <dbReference type="Proteomes" id="UP000483820"/>
    </source>
</evidence>
<evidence type="ECO:0008006" key="11">
    <source>
        <dbReference type="Google" id="ProtNLM"/>
    </source>
</evidence>
<dbReference type="InterPro" id="IPR000690">
    <property type="entry name" value="Matrin/U1-C_Znf_C2H2"/>
</dbReference>
<dbReference type="PANTHER" id="PTHR13173:SF10">
    <property type="entry name" value="WW DOMAIN-BINDING PROTEIN 4"/>
    <property type="match status" value="1"/>
</dbReference>
<dbReference type="InterPro" id="IPR003604">
    <property type="entry name" value="Matrin/U1-like-C_Znf_C2H2"/>
</dbReference>
<evidence type="ECO:0000256" key="6">
    <source>
        <dbReference type="SAM" id="MobiDB-lite"/>
    </source>
</evidence>
<dbReference type="AlphaFoldDB" id="A0A6A5HUS7"/>
<dbReference type="CTD" id="9823326"/>
<feature type="compositionally biased region" description="Basic and acidic residues" evidence="6">
    <location>
        <begin position="280"/>
        <end position="331"/>
    </location>
</feature>
<dbReference type="EMBL" id="WUAV01000001">
    <property type="protein sequence ID" value="KAF1771539.1"/>
    <property type="molecule type" value="Genomic_DNA"/>
</dbReference>
<dbReference type="InterPro" id="IPR040023">
    <property type="entry name" value="WBP4"/>
</dbReference>
<dbReference type="PROSITE" id="PS50171">
    <property type="entry name" value="ZF_MATRIN"/>
    <property type="match status" value="1"/>
</dbReference>
<feature type="domain" description="Matrin-type" evidence="8">
    <location>
        <begin position="20"/>
        <end position="51"/>
    </location>
</feature>
<feature type="compositionally biased region" description="Pro residues" evidence="6">
    <location>
        <begin position="397"/>
        <end position="407"/>
    </location>
</feature>
<dbReference type="KEGG" id="crq:GCK72_003366"/>
<evidence type="ECO:0000313" key="9">
    <source>
        <dbReference type="EMBL" id="KAF1771539.1"/>
    </source>
</evidence>
<accession>A0A6A5HUS7</accession>
<feature type="compositionally biased region" description="Acidic residues" evidence="6">
    <location>
        <begin position="332"/>
        <end position="358"/>
    </location>
</feature>
<dbReference type="GO" id="GO:0003723">
    <property type="term" value="F:RNA binding"/>
    <property type="evidence" value="ECO:0007669"/>
    <property type="project" value="TreeGrafter"/>
</dbReference>
<feature type="domain" description="WW" evidence="7">
    <location>
        <begin position="192"/>
        <end position="220"/>
    </location>
</feature>
<dbReference type="InterPro" id="IPR036236">
    <property type="entry name" value="Znf_C2H2_sf"/>
</dbReference>
<dbReference type="GO" id="GO:0008270">
    <property type="term" value="F:zinc ion binding"/>
    <property type="evidence" value="ECO:0007669"/>
    <property type="project" value="UniProtKB-KW"/>
</dbReference>
<dbReference type="Gene3D" id="3.30.160.60">
    <property type="entry name" value="Classic Zinc Finger"/>
    <property type="match status" value="1"/>
</dbReference>
<dbReference type="PROSITE" id="PS50020">
    <property type="entry name" value="WW_DOMAIN_2"/>
    <property type="match status" value="1"/>
</dbReference>
<evidence type="ECO:0000256" key="1">
    <source>
        <dbReference type="ARBA" id="ARBA00004123"/>
    </source>
</evidence>
<evidence type="ECO:0000259" key="7">
    <source>
        <dbReference type="PROSITE" id="PS50020"/>
    </source>
</evidence>
<dbReference type="SMART" id="SM00451">
    <property type="entry name" value="ZnF_U1"/>
    <property type="match status" value="1"/>
</dbReference>
<keyword evidence="3" id="KW-0863">Zinc-finger</keyword>
<feature type="compositionally biased region" description="Basic residues" evidence="6">
    <location>
        <begin position="487"/>
        <end position="498"/>
    </location>
</feature>